<dbReference type="Pfam" id="PF05721">
    <property type="entry name" value="PhyH"/>
    <property type="match status" value="1"/>
</dbReference>
<sequence>LQPCKAAIDLGEDIARGQISRIWHLFSSFFEANIPLLWLLHTTRVACQREHKTYVSHHVTQTTHSCEQQATDSPMNEIEQYEFDRLGYIVIDNMLTGEQVASLAAAVDRLEEHAAAHVDEPPRKVSAWGAEYHASDELGYHVQGARVEGRTLIIEDFWNADAAFDVLVNHERTMDYIRALIVPRPTVNNSEIRIRYKGNASAHHGGMRPENQKYAYTFRNGRIDCMMVRMIYFIHDNDAAGGAFTVLPGTHKSNLPTPYDPNPDTEPGTVALCVKAGDA</sequence>
<gene>
    <name evidence="1" type="ORF">METZ01_LOCUS407880</name>
</gene>
<proteinExistence type="predicted"/>
<organism evidence="1">
    <name type="scientific">marine metagenome</name>
    <dbReference type="NCBI Taxonomy" id="408172"/>
    <lineage>
        <taxon>unclassified sequences</taxon>
        <taxon>metagenomes</taxon>
        <taxon>ecological metagenomes</taxon>
    </lineage>
</organism>
<evidence type="ECO:0000313" key="1">
    <source>
        <dbReference type="EMBL" id="SVD55026.1"/>
    </source>
</evidence>
<protein>
    <recommendedName>
        <fullName evidence="2">Phytanoyl-CoA dioxygenase family protein</fullName>
    </recommendedName>
</protein>
<feature type="non-terminal residue" evidence="1">
    <location>
        <position position="1"/>
    </location>
</feature>
<dbReference type="AlphaFoldDB" id="A0A382W833"/>
<dbReference type="SUPFAM" id="SSF51197">
    <property type="entry name" value="Clavaminate synthase-like"/>
    <property type="match status" value="1"/>
</dbReference>
<accession>A0A382W833</accession>
<name>A0A382W833_9ZZZZ</name>
<dbReference type="Gene3D" id="2.60.120.620">
    <property type="entry name" value="q2cbj1_9rhob like domain"/>
    <property type="match status" value="1"/>
</dbReference>
<dbReference type="InterPro" id="IPR008775">
    <property type="entry name" value="Phytyl_CoA_dOase-like"/>
</dbReference>
<dbReference type="EMBL" id="UINC01157825">
    <property type="protein sequence ID" value="SVD55026.1"/>
    <property type="molecule type" value="Genomic_DNA"/>
</dbReference>
<evidence type="ECO:0008006" key="2">
    <source>
        <dbReference type="Google" id="ProtNLM"/>
    </source>
</evidence>
<feature type="non-terminal residue" evidence="1">
    <location>
        <position position="279"/>
    </location>
</feature>
<reference evidence="1" key="1">
    <citation type="submission" date="2018-05" db="EMBL/GenBank/DDBJ databases">
        <authorList>
            <person name="Lanie J.A."/>
            <person name="Ng W.-L."/>
            <person name="Kazmierczak K.M."/>
            <person name="Andrzejewski T.M."/>
            <person name="Davidsen T.M."/>
            <person name="Wayne K.J."/>
            <person name="Tettelin H."/>
            <person name="Glass J.I."/>
            <person name="Rusch D."/>
            <person name="Podicherti R."/>
            <person name="Tsui H.-C.T."/>
            <person name="Winkler M.E."/>
        </authorList>
    </citation>
    <scope>NUCLEOTIDE SEQUENCE</scope>
</reference>